<feature type="compositionally biased region" description="Low complexity" evidence="1">
    <location>
        <begin position="81"/>
        <end position="96"/>
    </location>
</feature>
<dbReference type="RefSeq" id="WP_238127804.1">
    <property type="nucleotide sequence ID" value="NZ_JAKNHJ010000005.1"/>
</dbReference>
<evidence type="ECO:0000256" key="2">
    <source>
        <dbReference type="SAM" id="Phobius"/>
    </source>
</evidence>
<keyword evidence="2" id="KW-0472">Membrane</keyword>
<name>A0AAJ1EXM7_9ACTO</name>
<feature type="compositionally biased region" description="Polar residues" evidence="1">
    <location>
        <begin position="246"/>
        <end position="268"/>
    </location>
</feature>
<dbReference type="EMBL" id="JAKNHJ010000005">
    <property type="protein sequence ID" value="MCG4617575.1"/>
    <property type="molecule type" value="Genomic_DNA"/>
</dbReference>
<keyword evidence="2" id="KW-0812">Transmembrane</keyword>
<feature type="compositionally biased region" description="Low complexity" evidence="1">
    <location>
        <begin position="119"/>
        <end position="134"/>
    </location>
</feature>
<dbReference type="InterPro" id="IPR057893">
    <property type="entry name" value="LRV_2"/>
</dbReference>
<evidence type="ECO:0000313" key="5">
    <source>
        <dbReference type="Proteomes" id="UP001200537"/>
    </source>
</evidence>
<dbReference type="Pfam" id="PF25591">
    <property type="entry name" value="LRV_2"/>
    <property type="match status" value="1"/>
</dbReference>
<sequence>MSTDPVQRASDPTTPLEELQYLAQNHPSLRPLIAENPSTYPELLEWLSEFSDPEIAAALQRRQNRMDREAREKTRSPIPVSSPAPQKAPAEEPQSASPLTPTKASAAVDPVSSKDTQDLPTTPLEATAETTTAKPADKPENAGTAETQVAGKTKSEKLKLADEEDLEDFSPVEEKTASRKSKIFVIVIAVLIGLILSVGGNLADRLTGGDGSKSWYGKDGVIARIFGDSDLNRDHNNNGIPDDQENGANGTGSKNAGGQDTKQKNSNAGAQLDVKTEGRQIAPAPTNQIGQAKGLPNGAYQVAEFSLPDAPIKCTIGNEVVCNVFSFTGNIGQNPGATVKFTLGADGAKPPEDLGVKDNEVSQTVLASGAAAASGAYACESSGSGVDCWNLQTGFGLKLTVNSAEAYQPKVKAPGN</sequence>
<reference evidence="4" key="1">
    <citation type="submission" date="2022-01" db="EMBL/GenBank/DDBJ databases">
        <title>Collection of gut derived symbiotic bacterial strains cultured from healthy donors.</title>
        <authorList>
            <person name="Lin H."/>
            <person name="Kohout C."/>
            <person name="Waligurski E."/>
            <person name="Pamer E.G."/>
        </authorList>
    </citation>
    <scope>NUCLEOTIDE SEQUENCE</scope>
    <source>
        <strain evidence="4">DFI.7.46</strain>
    </source>
</reference>
<dbReference type="Proteomes" id="UP001200537">
    <property type="component" value="Unassembled WGS sequence"/>
</dbReference>
<gene>
    <name evidence="4" type="ORF">L0M99_03560</name>
</gene>
<dbReference type="AlphaFoldDB" id="A0AAJ1EXM7"/>
<feature type="transmembrane region" description="Helical" evidence="2">
    <location>
        <begin position="183"/>
        <end position="203"/>
    </location>
</feature>
<accession>A0AAJ1EXM7</accession>
<organism evidence="4 5">
    <name type="scientific">Varibaculum cambriense</name>
    <dbReference type="NCBI Taxonomy" id="184870"/>
    <lineage>
        <taxon>Bacteria</taxon>
        <taxon>Bacillati</taxon>
        <taxon>Actinomycetota</taxon>
        <taxon>Actinomycetes</taxon>
        <taxon>Actinomycetales</taxon>
        <taxon>Actinomycetaceae</taxon>
        <taxon>Varibaculum</taxon>
    </lineage>
</organism>
<evidence type="ECO:0000313" key="4">
    <source>
        <dbReference type="EMBL" id="MCG4617575.1"/>
    </source>
</evidence>
<evidence type="ECO:0000256" key="1">
    <source>
        <dbReference type="SAM" id="MobiDB-lite"/>
    </source>
</evidence>
<feature type="domain" description="Leucine rich repeat variant" evidence="3">
    <location>
        <begin position="4"/>
        <end position="63"/>
    </location>
</feature>
<protein>
    <recommendedName>
        <fullName evidence="3">Leucine rich repeat variant domain-containing protein</fullName>
    </recommendedName>
</protein>
<comment type="caution">
    <text evidence="4">The sequence shown here is derived from an EMBL/GenBank/DDBJ whole genome shotgun (WGS) entry which is preliminary data.</text>
</comment>
<feature type="region of interest" description="Disordered" evidence="1">
    <location>
        <begin position="230"/>
        <end position="268"/>
    </location>
</feature>
<feature type="compositionally biased region" description="Basic and acidic residues" evidence="1">
    <location>
        <begin position="64"/>
        <end position="75"/>
    </location>
</feature>
<feature type="region of interest" description="Disordered" evidence="1">
    <location>
        <begin position="58"/>
        <end position="158"/>
    </location>
</feature>
<proteinExistence type="predicted"/>
<evidence type="ECO:0000259" key="3">
    <source>
        <dbReference type="Pfam" id="PF25591"/>
    </source>
</evidence>
<keyword evidence="2" id="KW-1133">Transmembrane helix</keyword>